<dbReference type="InterPro" id="IPR025736">
    <property type="entry name" value="PucR_C-HTH_dom"/>
</dbReference>
<dbReference type="InterPro" id="IPR042070">
    <property type="entry name" value="PucR_C-HTH_sf"/>
</dbReference>
<dbReference type="InterPro" id="IPR051448">
    <property type="entry name" value="CdaR-like_regulators"/>
</dbReference>
<organism evidence="2 3">
    <name type="scientific">Streptomyces olivaceiscleroticus</name>
    <dbReference type="NCBI Taxonomy" id="68245"/>
    <lineage>
        <taxon>Bacteria</taxon>
        <taxon>Bacillati</taxon>
        <taxon>Actinomycetota</taxon>
        <taxon>Actinomycetes</taxon>
        <taxon>Kitasatosporales</taxon>
        <taxon>Streptomycetaceae</taxon>
        <taxon>Streptomyces</taxon>
    </lineage>
</organism>
<dbReference type="RefSeq" id="WP_346094813.1">
    <property type="nucleotide sequence ID" value="NZ_BAAABY010000014.1"/>
</dbReference>
<dbReference type="PANTHER" id="PTHR33744:SF17">
    <property type="entry name" value="CONSERVED PROTEIN"/>
    <property type="match status" value="1"/>
</dbReference>
<proteinExistence type="predicted"/>
<sequence length="593" mass="61111">MAGAAADGPLGEPEPWGERAAGTLRLLVEGAPGVLVRVPTAPAGLDVPVRGTVIHDPGDPLPPAPAAVLLLVGTDVTDPRACTVVRQAAERGFTAVMVKERGQDPARLTETADACGIAVLTAGDAVPWRQVDAELSCALAAYGIGGAAGTAPAGGAELFALADTLAAVAGGSVAIEDLDQNVVAYSKVSGQRIDALRERGILQRRVPDIPAQRRQYREVLAAPGVVRFPARSDELARAAVAVRAGALPLGTLWAIEPADGLSDEAAAALRDAARLAAPHLLRALHSPETERRLRRDAFRAVLHGAGPNGAVQHGAGLHGAGLHGAGLNRAGLHGAGLNGAGPPADEAAVRLGLRPGEEFCLAAFAPEPGAGPSGAALLGHLEAVLVRHCAAHREAATVAATVDAAYVLLPGTGTAAARRFADAALAVVRPAVGDGVRAAVTRPHTDLLQPAALRREADDVLRATAAAGRPANGAPAPATTVDDVRHRILLDRLGDELDRAPWLRLPGVTALLAHDREQGTDYAATVLAWLAEVGDVAAAAARLTVHPNTLRHRLRRVRELFPLDLDDPDVRLAAWLDLRRTASVPLPASARRP</sequence>
<comment type="caution">
    <text evidence="2">The sequence shown here is derived from an EMBL/GenBank/DDBJ whole genome shotgun (WGS) entry which is preliminary data.</text>
</comment>
<dbReference type="EMBL" id="BAAABY010000014">
    <property type="protein sequence ID" value="GAA0458020.1"/>
    <property type="molecule type" value="Genomic_DNA"/>
</dbReference>
<accession>A0ABN0ZT19</accession>
<evidence type="ECO:0000313" key="3">
    <source>
        <dbReference type="Proteomes" id="UP001500909"/>
    </source>
</evidence>
<dbReference type="Pfam" id="PF13556">
    <property type="entry name" value="HTH_30"/>
    <property type="match status" value="1"/>
</dbReference>
<feature type="domain" description="PucR C-terminal helix-turn-helix" evidence="1">
    <location>
        <begin position="523"/>
        <end position="579"/>
    </location>
</feature>
<dbReference type="Gene3D" id="1.10.10.2840">
    <property type="entry name" value="PucR C-terminal helix-turn-helix domain"/>
    <property type="match status" value="1"/>
</dbReference>
<name>A0ABN0ZT19_9ACTN</name>
<evidence type="ECO:0000259" key="1">
    <source>
        <dbReference type="Pfam" id="PF13556"/>
    </source>
</evidence>
<dbReference type="Proteomes" id="UP001500909">
    <property type="component" value="Unassembled WGS sequence"/>
</dbReference>
<evidence type="ECO:0000313" key="2">
    <source>
        <dbReference type="EMBL" id="GAA0458020.1"/>
    </source>
</evidence>
<protein>
    <submittedName>
        <fullName evidence="2">Helix-turn-helix domain-containing protein</fullName>
    </submittedName>
</protein>
<dbReference type="PANTHER" id="PTHR33744">
    <property type="entry name" value="CARBOHYDRATE DIACID REGULATOR"/>
    <property type="match status" value="1"/>
</dbReference>
<reference evidence="2 3" key="1">
    <citation type="journal article" date="2019" name="Int. J. Syst. Evol. Microbiol.">
        <title>The Global Catalogue of Microorganisms (GCM) 10K type strain sequencing project: providing services to taxonomists for standard genome sequencing and annotation.</title>
        <authorList>
            <consortium name="The Broad Institute Genomics Platform"/>
            <consortium name="The Broad Institute Genome Sequencing Center for Infectious Disease"/>
            <person name="Wu L."/>
            <person name="Ma J."/>
        </authorList>
    </citation>
    <scope>NUCLEOTIDE SEQUENCE [LARGE SCALE GENOMIC DNA]</scope>
    <source>
        <strain evidence="2 3">JCM 4805</strain>
    </source>
</reference>
<keyword evidence="3" id="KW-1185">Reference proteome</keyword>
<gene>
    <name evidence="2" type="ORF">GCM10010361_22560</name>
</gene>